<dbReference type="HOGENOM" id="CLU_2096398_0_0_1"/>
<dbReference type="Proteomes" id="UP000019804">
    <property type="component" value="Unassembled WGS sequence"/>
</dbReference>
<dbReference type="GeneID" id="63702789"/>
<feature type="transmembrane region" description="Helical" evidence="1">
    <location>
        <begin position="45"/>
        <end position="65"/>
    </location>
</feature>
<evidence type="ECO:0000313" key="2">
    <source>
        <dbReference type="EMBL" id="EYE94699.1"/>
    </source>
</evidence>
<dbReference type="EMBL" id="KK088425">
    <property type="protein sequence ID" value="EYE94699.1"/>
    <property type="molecule type" value="Genomic_DNA"/>
</dbReference>
<keyword evidence="1" id="KW-1133">Transmembrane helix</keyword>
<keyword evidence="1" id="KW-0812">Transmembrane</keyword>
<accession>A0A017SDI6</accession>
<reference evidence="3" key="1">
    <citation type="journal article" date="2014" name="Nat. Commun.">
        <title>Genomic adaptations of the halophilic Dead Sea filamentous fungus Eurotium rubrum.</title>
        <authorList>
            <person name="Kis-Papo T."/>
            <person name="Weig A.R."/>
            <person name="Riley R."/>
            <person name="Persoh D."/>
            <person name="Salamov A."/>
            <person name="Sun H."/>
            <person name="Lipzen A."/>
            <person name="Wasser S.P."/>
            <person name="Rambold G."/>
            <person name="Grigoriev I.V."/>
            <person name="Nevo E."/>
        </authorList>
    </citation>
    <scope>NUCLEOTIDE SEQUENCE [LARGE SCALE GENOMIC DNA]</scope>
    <source>
        <strain evidence="3">CBS 135680</strain>
    </source>
</reference>
<name>A0A017SDI6_ASPRC</name>
<evidence type="ECO:0000313" key="3">
    <source>
        <dbReference type="Proteomes" id="UP000019804"/>
    </source>
</evidence>
<dbReference type="RefSeq" id="XP_040638387.1">
    <property type="nucleotide sequence ID" value="XM_040787665.1"/>
</dbReference>
<protein>
    <submittedName>
        <fullName evidence="2">Uncharacterized protein</fullName>
    </submittedName>
</protein>
<organism evidence="2 3">
    <name type="scientific">Aspergillus ruber (strain CBS 135680)</name>
    <dbReference type="NCBI Taxonomy" id="1388766"/>
    <lineage>
        <taxon>Eukaryota</taxon>
        <taxon>Fungi</taxon>
        <taxon>Dikarya</taxon>
        <taxon>Ascomycota</taxon>
        <taxon>Pezizomycotina</taxon>
        <taxon>Eurotiomycetes</taxon>
        <taxon>Eurotiomycetidae</taxon>
        <taxon>Eurotiales</taxon>
        <taxon>Aspergillaceae</taxon>
        <taxon>Aspergillus</taxon>
        <taxon>Aspergillus subgen. Aspergillus</taxon>
    </lineage>
</organism>
<keyword evidence="3" id="KW-1185">Reference proteome</keyword>
<dbReference type="AlphaFoldDB" id="A0A017SDI6"/>
<gene>
    <name evidence="2" type="ORF">EURHEDRAFT_83358</name>
</gene>
<proteinExistence type="predicted"/>
<keyword evidence="1" id="KW-0472">Membrane</keyword>
<sequence length="116" mass="13746">MRQLIRRSRASNNRAESQRGGKFGIPRFSLTPNGNFCFFDRSRSLFLFLFPIPYFLSVLICRRSMHRCGKEERKKATIENIRGKEKKKKAPNHLKLDGLENHILSVVSQHHWRYIM</sequence>
<evidence type="ECO:0000256" key="1">
    <source>
        <dbReference type="SAM" id="Phobius"/>
    </source>
</evidence>